<dbReference type="GO" id="GO:0004252">
    <property type="term" value="F:serine-type endopeptidase activity"/>
    <property type="evidence" value="ECO:0007669"/>
    <property type="project" value="InterPro"/>
</dbReference>
<dbReference type="InterPro" id="IPR011990">
    <property type="entry name" value="TPR-like_helical_dom_sf"/>
</dbReference>
<dbReference type="EMBL" id="CP012109">
    <property type="protein sequence ID" value="AKQ68936.1"/>
    <property type="molecule type" value="Genomic_DNA"/>
</dbReference>
<dbReference type="STRING" id="1297742.A176_005848"/>
<gene>
    <name evidence="9" type="ORF">A176_005848</name>
</gene>
<dbReference type="PATRIC" id="fig|1297742.4.peg.5944"/>
<dbReference type="PANTHER" id="PTHR43731">
    <property type="entry name" value="RHOMBOID PROTEASE"/>
    <property type="match status" value="1"/>
</dbReference>
<feature type="transmembrane region" description="Helical" evidence="7">
    <location>
        <begin position="197"/>
        <end position="217"/>
    </location>
</feature>
<organism evidence="9 10">
    <name type="scientific">Pseudomyxococcus hansupus</name>
    <dbReference type="NCBI Taxonomy" id="1297742"/>
    <lineage>
        <taxon>Bacteria</taxon>
        <taxon>Pseudomonadati</taxon>
        <taxon>Myxococcota</taxon>
        <taxon>Myxococcia</taxon>
        <taxon>Myxococcales</taxon>
        <taxon>Cystobacterineae</taxon>
        <taxon>Myxococcaceae</taxon>
        <taxon>Pseudomyxococcus</taxon>
    </lineage>
</organism>
<feature type="transmembrane region" description="Helical" evidence="7">
    <location>
        <begin position="224"/>
        <end position="246"/>
    </location>
</feature>
<dbReference type="eggNOG" id="COG0705">
    <property type="taxonomic scope" value="Bacteria"/>
</dbReference>
<name>A0A0H4WZR8_9BACT</name>
<comment type="similarity">
    <text evidence="2">Belongs to the peptidase S54 family.</text>
</comment>
<evidence type="ECO:0000256" key="1">
    <source>
        <dbReference type="ARBA" id="ARBA00004141"/>
    </source>
</evidence>
<sequence>MMMFLPLGVDETELDRLPRVSITIAALCAVIFFITWVIPSEPLGVGESDLRSLLEQSLVHPDLEFPPACAERLLSEGGRGLVTTLRARIEAPADFVNVAQRQQALDERCQELLASQESSLLWRLSLVPARGLVQPGWLTYMFLHFGWMHLLGNLLFFYVASLLLEDAWGRPLFAGFYLAGGLFAGVAHYALDTSSEALMVGASGAVAACMGAFCLRFAQRRVRIGYFIWVLKIFRGTFPVPGWLWAGLWFGNEVLNYFVWGNNTGVAVMAHIGGFAFGFAGASLLRVTHLEERVVAPALAAKQGGWVADPRLAEAQAALDRGDLTAAREGFTRLLKSQPDQVDAMLALGRMELENGETQAGMTRVERGLQTLAGRASADAVWFAIEALGPLFAIDKVRPASAWRLAQALDTEDAPPTAVETTEALYGVAGSGSGAIAVRALIRAAELRLARTQDPERAAEYLALAKPRLTGEAATLAGRVQELDAEVERWVEDGAWRRRDAAPTTAVETPPAPPRIIPCRIVGLTDMALSVEAATGQRRTLAMTEVLAIAVGLLPLAGPPGTPPRQTVLTDLVVSWGDAGEGPTVLRVNIVGLALNHFYPGVPPKEAYARFLADMLARTNANALPDVSSLKQGQYPRFNSEAELSQHFYGMSAAAA</sequence>
<dbReference type="SUPFAM" id="SSF48452">
    <property type="entry name" value="TPR-like"/>
    <property type="match status" value="1"/>
</dbReference>
<dbReference type="GO" id="GO:0006508">
    <property type="term" value="P:proteolysis"/>
    <property type="evidence" value="ECO:0007669"/>
    <property type="project" value="UniProtKB-KW"/>
</dbReference>
<evidence type="ECO:0000256" key="4">
    <source>
        <dbReference type="ARBA" id="ARBA00022801"/>
    </source>
</evidence>
<reference evidence="9 10" key="1">
    <citation type="journal article" date="2016" name="PLoS ONE">
        <title>Complete Genome Sequence and Comparative Genomics of a Novel Myxobacterium Myxococcus hansupus.</title>
        <authorList>
            <person name="Sharma G."/>
            <person name="Narwani T."/>
            <person name="Subramanian S."/>
        </authorList>
    </citation>
    <scope>NUCLEOTIDE SEQUENCE [LARGE SCALE GENOMIC DNA]</scope>
    <source>
        <strain evidence="10">mixupus</strain>
    </source>
</reference>
<keyword evidence="4" id="KW-0378">Hydrolase</keyword>
<dbReference type="InterPro" id="IPR035952">
    <property type="entry name" value="Rhomboid-like_sf"/>
</dbReference>
<dbReference type="InterPro" id="IPR022764">
    <property type="entry name" value="Peptidase_S54_rhomboid_dom"/>
</dbReference>
<evidence type="ECO:0000256" key="5">
    <source>
        <dbReference type="ARBA" id="ARBA00022989"/>
    </source>
</evidence>
<dbReference type="PANTHER" id="PTHR43731:SF14">
    <property type="entry name" value="PRESENILIN-ASSOCIATED RHOMBOID-LIKE PROTEIN, MITOCHONDRIAL"/>
    <property type="match status" value="1"/>
</dbReference>
<accession>A0A0H4WZR8</accession>
<keyword evidence="5 7" id="KW-1133">Transmembrane helix</keyword>
<dbReference type="SUPFAM" id="SSF144091">
    <property type="entry name" value="Rhomboid-like"/>
    <property type="match status" value="1"/>
</dbReference>
<evidence type="ECO:0000256" key="6">
    <source>
        <dbReference type="ARBA" id="ARBA00023136"/>
    </source>
</evidence>
<dbReference type="KEGG" id="mym:A176_005848"/>
<keyword evidence="9" id="KW-0645">Protease</keyword>
<protein>
    <submittedName>
        <fullName evidence="9">Rhomboid family serine protease</fullName>
    </submittedName>
</protein>
<feature type="domain" description="Peptidase S54 rhomboid" evidence="8">
    <location>
        <begin position="137"/>
        <end position="283"/>
    </location>
</feature>
<feature type="transmembrane region" description="Helical" evidence="7">
    <location>
        <begin position="137"/>
        <end position="160"/>
    </location>
</feature>
<evidence type="ECO:0000256" key="2">
    <source>
        <dbReference type="ARBA" id="ARBA00009045"/>
    </source>
</evidence>
<evidence type="ECO:0000256" key="7">
    <source>
        <dbReference type="SAM" id="Phobius"/>
    </source>
</evidence>
<keyword evidence="10" id="KW-1185">Reference proteome</keyword>
<comment type="subcellular location">
    <subcellularLocation>
        <location evidence="1">Membrane</location>
        <topology evidence="1">Multi-pass membrane protein</topology>
    </subcellularLocation>
</comment>
<dbReference type="OrthoDB" id="5482220at2"/>
<dbReference type="GO" id="GO:0016020">
    <property type="term" value="C:membrane"/>
    <property type="evidence" value="ECO:0007669"/>
    <property type="project" value="UniProtKB-SubCell"/>
</dbReference>
<keyword evidence="6 7" id="KW-0472">Membrane</keyword>
<dbReference type="Proteomes" id="UP000009026">
    <property type="component" value="Chromosome"/>
</dbReference>
<evidence type="ECO:0000313" key="10">
    <source>
        <dbReference type="Proteomes" id="UP000009026"/>
    </source>
</evidence>
<dbReference type="Gene3D" id="1.20.1540.10">
    <property type="entry name" value="Rhomboid-like"/>
    <property type="match status" value="1"/>
</dbReference>
<keyword evidence="3 7" id="KW-0812">Transmembrane</keyword>
<evidence type="ECO:0000256" key="3">
    <source>
        <dbReference type="ARBA" id="ARBA00022692"/>
    </source>
</evidence>
<proteinExistence type="inferred from homology"/>
<evidence type="ECO:0000313" key="9">
    <source>
        <dbReference type="EMBL" id="AKQ68936.1"/>
    </source>
</evidence>
<dbReference type="InterPro" id="IPR050925">
    <property type="entry name" value="Rhomboid_protease_S54"/>
</dbReference>
<feature type="transmembrane region" description="Helical" evidence="7">
    <location>
        <begin position="20"/>
        <end position="38"/>
    </location>
</feature>
<dbReference type="RefSeq" id="WP_002635169.1">
    <property type="nucleotide sequence ID" value="NZ_CP012109.1"/>
</dbReference>
<dbReference type="AlphaFoldDB" id="A0A0H4WZR8"/>
<evidence type="ECO:0000259" key="8">
    <source>
        <dbReference type="Pfam" id="PF01694"/>
    </source>
</evidence>
<dbReference type="Pfam" id="PF01694">
    <property type="entry name" value="Rhomboid"/>
    <property type="match status" value="1"/>
</dbReference>
<dbReference type="Gene3D" id="1.25.40.10">
    <property type="entry name" value="Tetratricopeptide repeat domain"/>
    <property type="match status" value="1"/>
</dbReference>
<feature type="transmembrane region" description="Helical" evidence="7">
    <location>
        <begin position="266"/>
        <end position="285"/>
    </location>
</feature>
<feature type="transmembrane region" description="Helical" evidence="7">
    <location>
        <begin position="172"/>
        <end position="191"/>
    </location>
</feature>